<accession>A0ABT2ZJ03</accession>
<keyword evidence="2" id="KW-0732">Signal</keyword>
<sequence length="197" mass="20768">MKLTILPAILALAVAAPAHAQSAGDWTLGLGFGYVDPKDDNGLLAGAPTSVDENIRPTITVEYFPWDNVGIELLAATPFKHTATIQGVGTATVKHLPPTLSLVYHMPTGGKLTPFFGAGVNYTTFFSEKSALGNVKLDDSFGLAVKAGVDFALSDKGALRTEIRWMDIESDVSLGGAPIGTVDIDPIVVGMSYVMKF</sequence>
<gene>
    <name evidence="3" type="ORF">OEZ71_01830</name>
</gene>
<dbReference type="SUPFAM" id="SSF56925">
    <property type="entry name" value="OMPA-like"/>
    <property type="match status" value="1"/>
</dbReference>
<organism evidence="3 4">
    <name type="scientific">Albidovulum litorale</name>
    <dbReference type="NCBI Taxonomy" id="2984134"/>
    <lineage>
        <taxon>Bacteria</taxon>
        <taxon>Pseudomonadati</taxon>
        <taxon>Pseudomonadota</taxon>
        <taxon>Alphaproteobacteria</taxon>
        <taxon>Rhodobacterales</taxon>
        <taxon>Paracoccaceae</taxon>
        <taxon>Albidovulum</taxon>
    </lineage>
</organism>
<proteinExistence type="inferred from homology"/>
<evidence type="ECO:0000313" key="4">
    <source>
        <dbReference type="Proteomes" id="UP001652564"/>
    </source>
</evidence>
<evidence type="ECO:0000256" key="2">
    <source>
        <dbReference type="SAM" id="SignalP"/>
    </source>
</evidence>
<dbReference type="InterPro" id="IPR011250">
    <property type="entry name" value="OMP/PagP_B-barrel"/>
</dbReference>
<dbReference type="EMBL" id="JAOWKZ010000001">
    <property type="protein sequence ID" value="MCV2871027.1"/>
    <property type="molecule type" value="Genomic_DNA"/>
</dbReference>
<dbReference type="Gene3D" id="2.40.160.20">
    <property type="match status" value="1"/>
</dbReference>
<dbReference type="InterPro" id="IPR005618">
    <property type="entry name" value="OMPW"/>
</dbReference>
<protein>
    <submittedName>
        <fullName evidence="3">Outer membrane beta-barrel protein</fullName>
    </submittedName>
</protein>
<keyword evidence="4" id="KW-1185">Reference proteome</keyword>
<comment type="caution">
    <text evidence="3">The sequence shown here is derived from an EMBL/GenBank/DDBJ whole genome shotgun (WGS) entry which is preliminary data.</text>
</comment>
<dbReference type="Pfam" id="PF03922">
    <property type="entry name" value="OmpW"/>
    <property type="match status" value="1"/>
</dbReference>
<dbReference type="RefSeq" id="WP_263738220.1">
    <property type="nucleotide sequence ID" value="NZ_JAOWKZ010000001.1"/>
</dbReference>
<dbReference type="PANTHER" id="PTHR36920:SF1">
    <property type="entry name" value="OUTER MEMBRANE PROTEIN W"/>
    <property type="match status" value="1"/>
</dbReference>
<reference evidence="3 4" key="1">
    <citation type="submission" date="2022-10" db="EMBL/GenBank/DDBJ databases">
        <title>Defluviimonas sp. nov., isolated from ocean surface sediments.</title>
        <authorList>
            <person name="He W."/>
            <person name="Wang L."/>
            <person name="Zhang D.-F."/>
        </authorList>
    </citation>
    <scope>NUCLEOTIDE SEQUENCE [LARGE SCALE GENOMIC DNA]</scope>
    <source>
        <strain evidence="3 4">WL0050</strain>
    </source>
</reference>
<evidence type="ECO:0000313" key="3">
    <source>
        <dbReference type="EMBL" id="MCV2871027.1"/>
    </source>
</evidence>
<dbReference type="PANTHER" id="PTHR36920">
    <property type="match status" value="1"/>
</dbReference>
<feature type="chain" id="PRO_5046703483" evidence="2">
    <location>
        <begin position="21"/>
        <end position="197"/>
    </location>
</feature>
<comment type="similarity">
    <text evidence="1">Belongs to the OmpW/AlkL family.</text>
</comment>
<dbReference type="Proteomes" id="UP001652564">
    <property type="component" value="Unassembled WGS sequence"/>
</dbReference>
<feature type="signal peptide" evidence="2">
    <location>
        <begin position="1"/>
        <end position="20"/>
    </location>
</feature>
<evidence type="ECO:0000256" key="1">
    <source>
        <dbReference type="ARBA" id="ARBA00009330"/>
    </source>
</evidence>
<name>A0ABT2ZJ03_9RHOB</name>